<feature type="region of interest" description="Disordered" evidence="8">
    <location>
        <begin position="41"/>
        <end position="110"/>
    </location>
</feature>
<dbReference type="GO" id="GO:0000981">
    <property type="term" value="F:DNA-binding transcription factor activity, RNA polymerase II-specific"/>
    <property type="evidence" value="ECO:0007669"/>
    <property type="project" value="TreeGrafter"/>
</dbReference>
<dbReference type="PANTHER" id="PTHR23235:SF158">
    <property type="entry name" value="C2H2-TYPE DOMAIN-CONTAINING PROTEIN"/>
    <property type="match status" value="1"/>
</dbReference>
<feature type="compositionally biased region" description="Low complexity" evidence="8">
    <location>
        <begin position="96"/>
        <end position="110"/>
    </location>
</feature>
<keyword evidence="6" id="KW-0804">Transcription</keyword>
<evidence type="ECO:0000313" key="10">
    <source>
        <dbReference type="EMBL" id="CAL4065165.1"/>
    </source>
</evidence>
<dbReference type="GO" id="GO:0008270">
    <property type="term" value="F:zinc ion binding"/>
    <property type="evidence" value="ECO:0007669"/>
    <property type="project" value="UniProtKB-KW"/>
</dbReference>
<keyword evidence="3 7" id="KW-0863">Zinc-finger</keyword>
<comment type="caution">
    <text evidence="10">The sequence shown here is derived from an EMBL/GenBank/DDBJ whole genome shotgun (WGS) entry which is preliminary data.</text>
</comment>
<dbReference type="GO" id="GO:0000978">
    <property type="term" value="F:RNA polymerase II cis-regulatory region sequence-specific DNA binding"/>
    <property type="evidence" value="ECO:0007669"/>
    <property type="project" value="TreeGrafter"/>
</dbReference>
<name>A0AAV2PW85_MEGNR</name>
<dbReference type="AlphaFoldDB" id="A0AAV2PW85"/>
<keyword evidence="5" id="KW-0805">Transcription regulation</keyword>
<dbReference type="SMART" id="SM00355">
    <property type="entry name" value="ZnF_C2H2"/>
    <property type="match status" value="3"/>
</dbReference>
<dbReference type="Gene3D" id="3.30.160.60">
    <property type="entry name" value="Classic Zinc Finger"/>
    <property type="match status" value="3"/>
</dbReference>
<keyword evidence="4" id="KW-0862">Zinc</keyword>
<dbReference type="Proteomes" id="UP001497623">
    <property type="component" value="Unassembled WGS sequence"/>
</dbReference>
<evidence type="ECO:0000256" key="8">
    <source>
        <dbReference type="SAM" id="MobiDB-lite"/>
    </source>
</evidence>
<evidence type="ECO:0000256" key="2">
    <source>
        <dbReference type="ARBA" id="ARBA00022737"/>
    </source>
</evidence>
<keyword evidence="2" id="KW-0677">Repeat</keyword>
<feature type="domain" description="C2H2-type" evidence="9">
    <location>
        <begin position="382"/>
        <end position="404"/>
    </location>
</feature>
<organism evidence="10 11">
    <name type="scientific">Meganyctiphanes norvegica</name>
    <name type="common">Northern krill</name>
    <name type="synonym">Thysanopoda norvegica</name>
    <dbReference type="NCBI Taxonomy" id="48144"/>
    <lineage>
        <taxon>Eukaryota</taxon>
        <taxon>Metazoa</taxon>
        <taxon>Ecdysozoa</taxon>
        <taxon>Arthropoda</taxon>
        <taxon>Crustacea</taxon>
        <taxon>Multicrustacea</taxon>
        <taxon>Malacostraca</taxon>
        <taxon>Eumalacostraca</taxon>
        <taxon>Eucarida</taxon>
        <taxon>Euphausiacea</taxon>
        <taxon>Euphausiidae</taxon>
        <taxon>Meganyctiphanes</taxon>
    </lineage>
</organism>
<keyword evidence="1" id="KW-0479">Metal-binding</keyword>
<gene>
    <name evidence="10" type="ORF">MNOR_LOCUS4623</name>
</gene>
<dbReference type="InterPro" id="IPR013087">
    <property type="entry name" value="Znf_C2H2_type"/>
</dbReference>
<dbReference type="FunFam" id="3.30.160.60:FF:000032">
    <property type="entry name" value="Krueppel-like factor 4"/>
    <property type="match status" value="1"/>
</dbReference>
<evidence type="ECO:0000256" key="5">
    <source>
        <dbReference type="ARBA" id="ARBA00023015"/>
    </source>
</evidence>
<feature type="compositionally biased region" description="Polar residues" evidence="8">
    <location>
        <begin position="42"/>
        <end position="64"/>
    </location>
</feature>
<evidence type="ECO:0000256" key="4">
    <source>
        <dbReference type="ARBA" id="ARBA00022833"/>
    </source>
</evidence>
<accession>A0AAV2PW85</accession>
<evidence type="ECO:0000256" key="6">
    <source>
        <dbReference type="ARBA" id="ARBA00023163"/>
    </source>
</evidence>
<dbReference type="PROSITE" id="PS50157">
    <property type="entry name" value="ZINC_FINGER_C2H2_2"/>
    <property type="match status" value="3"/>
</dbReference>
<proteinExistence type="predicted"/>
<dbReference type="Pfam" id="PF00096">
    <property type="entry name" value="zf-C2H2"/>
    <property type="match status" value="3"/>
</dbReference>
<feature type="compositionally biased region" description="Polar residues" evidence="8">
    <location>
        <begin position="86"/>
        <end position="95"/>
    </location>
</feature>
<reference evidence="10 11" key="1">
    <citation type="submission" date="2024-05" db="EMBL/GenBank/DDBJ databases">
        <authorList>
            <person name="Wallberg A."/>
        </authorList>
    </citation>
    <scope>NUCLEOTIDE SEQUENCE [LARGE SCALE GENOMIC DNA]</scope>
</reference>
<feature type="domain" description="C2H2-type" evidence="9">
    <location>
        <begin position="352"/>
        <end position="381"/>
    </location>
</feature>
<evidence type="ECO:0000259" key="9">
    <source>
        <dbReference type="PROSITE" id="PS50157"/>
    </source>
</evidence>
<dbReference type="PANTHER" id="PTHR23235">
    <property type="entry name" value="KRUEPPEL-LIKE TRANSCRIPTION FACTOR"/>
    <property type="match status" value="1"/>
</dbReference>
<evidence type="ECO:0000256" key="7">
    <source>
        <dbReference type="PROSITE-ProRule" id="PRU00042"/>
    </source>
</evidence>
<protein>
    <recommendedName>
        <fullName evidence="9">C2H2-type domain-containing protein</fullName>
    </recommendedName>
</protein>
<dbReference type="InterPro" id="IPR036236">
    <property type="entry name" value="Znf_C2H2_sf"/>
</dbReference>
<dbReference type="EMBL" id="CAXKWB010001704">
    <property type="protein sequence ID" value="CAL4065165.1"/>
    <property type="molecule type" value="Genomic_DNA"/>
</dbReference>
<feature type="compositionally biased region" description="Basic and acidic residues" evidence="8">
    <location>
        <begin position="69"/>
        <end position="81"/>
    </location>
</feature>
<evidence type="ECO:0000256" key="3">
    <source>
        <dbReference type="ARBA" id="ARBA00022771"/>
    </source>
</evidence>
<dbReference type="PROSITE" id="PS00028">
    <property type="entry name" value="ZINC_FINGER_C2H2_1"/>
    <property type="match status" value="3"/>
</dbReference>
<keyword evidence="11" id="KW-1185">Reference proteome</keyword>
<feature type="domain" description="C2H2-type" evidence="9">
    <location>
        <begin position="322"/>
        <end position="351"/>
    </location>
</feature>
<dbReference type="SUPFAM" id="SSF57667">
    <property type="entry name" value="beta-beta-alpha zinc fingers"/>
    <property type="match status" value="2"/>
</dbReference>
<sequence length="407" mass="46305">MNEYQDIWQDIETVLLSDWKFDGSDIAFAQAMTQAILHSDVQENQDSSQGPLGASSAKQESTASPVGLHSHESKEQTVEAHKVKHQLSSDPSTYFSSNQVTTTQRQSQTPQSFMSQSVSQLNMPNLQCIKTENQIVTPMTTNAIGIEASTDNVSTLPTMPITSFMSSNSGLPILSPINNTFPITYPLQQESIKIEQAEQVVPDTSWNYKDQPYWLNHRTHSDINMQQFRYISTTPPYSASEVYPPLSSTPSLYTHHVEDSQLTPPSSPNFLSHQIPNALNIDFSSFTQILPKPFSNNLSAQSVSKPKTRRRRTWTRRKAVIHTCSMQNCGKTYAKSSHLKAHMRTHTGEKPYKCDWKDCGWKFARSDELTRHYRKHTGDKPFQCRMCERAFTRSDHLSLHMKRHITF</sequence>
<evidence type="ECO:0000313" key="11">
    <source>
        <dbReference type="Proteomes" id="UP001497623"/>
    </source>
</evidence>
<evidence type="ECO:0000256" key="1">
    <source>
        <dbReference type="ARBA" id="ARBA00022723"/>
    </source>
</evidence>